<protein>
    <submittedName>
        <fullName evidence="1">Uncharacterized protein</fullName>
    </submittedName>
</protein>
<dbReference type="EMBL" id="ACFU01000009">
    <property type="protein sequence ID" value="EEF14150.1"/>
    <property type="molecule type" value="Genomic_DNA"/>
</dbReference>
<organism evidence="1 2">
    <name type="scientific">Campylobacter rectus RM3267</name>
    <dbReference type="NCBI Taxonomy" id="553218"/>
    <lineage>
        <taxon>Bacteria</taxon>
        <taxon>Pseudomonadati</taxon>
        <taxon>Campylobacterota</taxon>
        <taxon>Epsilonproteobacteria</taxon>
        <taxon>Campylobacterales</taxon>
        <taxon>Campylobacteraceae</taxon>
        <taxon>Campylobacter</taxon>
    </lineage>
</organism>
<proteinExistence type="predicted"/>
<gene>
    <name evidence="1" type="ORF">CAMRE0001_0677</name>
</gene>
<accession>B9D1L3</accession>
<dbReference type="Proteomes" id="UP000003082">
    <property type="component" value="Unassembled WGS sequence"/>
</dbReference>
<name>B9D1L3_CAMRE</name>
<reference evidence="1 2" key="1">
    <citation type="submission" date="2008-08" db="EMBL/GenBank/DDBJ databases">
        <authorList>
            <person name="Madupu R."/>
            <person name="Durkin A.S."/>
            <person name="Torralba M."/>
            <person name="Methe B."/>
            <person name="Sutton G.G."/>
            <person name="Strausberg R.L."/>
            <person name="Nelson K.E."/>
        </authorList>
    </citation>
    <scope>NUCLEOTIDE SEQUENCE [LARGE SCALE GENOMIC DNA]</scope>
    <source>
        <strain evidence="1 2">RM3267</strain>
    </source>
</reference>
<evidence type="ECO:0000313" key="1">
    <source>
        <dbReference type="EMBL" id="EEF14150.1"/>
    </source>
</evidence>
<comment type="caution">
    <text evidence="1">The sequence shown here is derived from an EMBL/GenBank/DDBJ whole genome shotgun (WGS) entry which is preliminary data.</text>
</comment>
<sequence>MHKPGFIDVKSKGLAKIAGSKYKLHALERISYYVVAID</sequence>
<evidence type="ECO:0000313" key="2">
    <source>
        <dbReference type="Proteomes" id="UP000003082"/>
    </source>
</evidence>
<keyword evidence="2" id="KW-1185">Reference proteome</keyword>
<dbReference type="AlphaFoldDB" id="B9D1L3"/>